<dbReference type="InterPro" id="IPR000718">
    <property type="entry name" value="Peptidase_M13"/>
</dbReference>
<dbReference type="OrthoDB" id="6503157at2759"/>
<keyword evidence="4" id="KW-0479">Metal-binding</keyword>
<evidence type="ECO:0000256" key="4">
    <source>
        <dbReference type="ARBA" id="ARBA00022723"/>
    </source>
</evidence>
<dbReference type="PANTHER" id="PTHR11733:SF241">
    <property type="entry name" value="GH26575P-RELATED"/>
    <property type="match status" value="1"/>
</dbReference>
<dbReference type="PROSITE" id="PS51885">
    <property type="entry name" value="NEPRILYSIN"/>
    <property type="match status" value="1"/>
</dbReference>
<dbReference type="PANTHER" id="PTHR11733">
    <property type="entry name" value="ZINC METALLOPROTEASE FAMILY M13 NEPRILYSIN-RELATED"/>
    <property type="match status" value="1"/>
</dbReference>
<dbReference type="VEuPathDB" id="VectorBase:HLOH_059238"/>
<keyword evidence="8" id="KW-0472">Membrane</keyword>
<dbReference type="Pfam" id="PF01431">
    <property type="entry name" value="Peptidase_M13"/>
    <property type="match status" value="1"/>
</dbReference>
<keyword evidence="12" id="KW-1185">Reference proteome</keyword>
<dbReference type="InterPro" id="IPR024079">
    <property type="entry name" value="MetalloPept_cat_dom_sf"/>
</dbReference>
<comment type="similarity">
    <text evidence="2">Belongs to the peptidase M13 family.</text>
</comment>
<keyword evidence="7" id="KW-0482">Metalloprotease</keyword>
<dbReference type="InterPro" id="IPR018497">
    <property type="entry name" value="Peptidase_M13_C"/>
</dbReference>
<dbReference type="Gene3D" id="3.40.390.10">
    <property type="entry name" value="Collagenase (Catalytic Domain)"/>
    <property type="match status" value="1"/>
</dbReference>
<feature type="transmembrane region" description="Helical" evidence="8">
    <location>
        <begin position="20"/>
        <end position="42"/>
    </location>
</feature>
<evidence type="ECO:0000256" key="8">
    <source>
        <dbReference type="SAM" id="Phobius"/>
    </source>
</evidence>
<comment type="cofactor">
    <cofactor evidence="1">
        <name>Zn(2+)</name>
        <dbReference type="ChEBI" id="CHEBI:29105"/>
    </cofactor>
</comment>
<organism evidence="11 12">
    <name type="scientific">Haemaphysalis longicornis</name>
    <name type="common">Bush tick</name>
    <dbReference type="NCBI Taxonomy" id="44386"/>
    <lineage>
        <taxon>Eukaryota</taxon>
        <taxon>Metazoa</taxon>
        <taxon>Ecdysozoa</taxon>
        <taxon>Arthropoda</taxon>
        <taxon>Chelicerata</taxon>
        <taxon>Arachnida</taxon>
        <taxon>Acari</taxon>
        <taxon>Parasitiformes</taxon>
        <taxon>Ixodida</taxon>
        <taxon>Ixodoidea</taxon>
        <taxon>Ixodidae</taxon>
        <taxon>Haemaphysalinae</taxon>
        <taxon>Haemaphysalis</taxon>
    </lineage>
</organism>
<dbReference type="InterPro" id="IPR042089">
    <property type="entry name" value="Peptidase_M13_dom_2"/>
</dbReference>
<keyword evidence="5" id="KW-0378">Hydrolase</keyword>
<keyword evidence="8" id="KW-0812">Transmembrane</keyword>
<dbReference type="OMA" id="RVSCNKA"/>
<evidence type="ECO:0000313" key="11">
    <source>
        <dbReference type="EMBL" id="KAH9377001.1"/>
    </source>
</evidence>
<dbReference type="SUPFAM" id="SSF55486">
    <property type="entry name" value="Metalloproteases ('zincins'), catalytic domain"/>
    <property type="match status" value="1"/>
</dbReference>
<keyword evidence="8" id="KW-1133">Transmembrane helix</keyword>
<feature type="domain" description="Peptidase M13 C-terminal" evidence="9">
    <location>
        <begin position="606"/>
        <end position="689"/>
    </location>
</feature>
<dbReference type="AlphaFoldDB" id="A0A9J6GQP8"/>
<evidence type="ECO:0000256" key="6">
    <source>
        <dbReference type="ARBA" id="ARBA00022833"/>
    </source>
</evidence>
<dbReference type="Gene3D" id="1.10.1380.10">
    <property type="entry name" value="Neutral endopeptidase , domain2"/>
    <property type="match status" value="1"/>
</dbReference>
<evidence type="ECO:0000259" key="10">
    <source>
        <dbReference type="Pfam" id="PF05649"/>
    </source>
</evidence>
<keyword evidence="6" id="KW-0862">Zinc</keyword>
<evidence type="ECO:0000313" key="12">
    <source>
        <dbReference type="Proteomes" id="UP000821853"/>
    </source>
</evidence>
<feature type="domain" description="Peptidase M13 N-terminal" evidence="10">
    <location>
        <begin position="79"/>
        <end position="449"/>
    </location>
</feature>
<accession>A0A9J6GQP8</accession>
<evidence type="ECO:0000256" key="7">
    <source>
        <dbReference type="ARBA" id="ARBA00023049"/>
    </source>
</evidence>
<evidence type="ECO:0000256" key="3">
    <source>
        <dbReference type="ARBA" id="ARBA00022670"/>
    </source>
</evidence>
<gene>
    <name evidence="11" type="ORF">HPB48_018749</name>
</gene>
<evidence type="ECO:0000256" key="2">
    <source>
        <dbReference type="ARBA" id="ARBA00007357"/>
    </source>
</evidence>
<proteinExistence type="inferred from homology"/>
<dbReference type="Proteomes" id="UP000821853">
    <property type="component" value="Unassembled WGS sequence"/>
</dbReference>
<dbReference type="GO" id="GO:0046872">
    <property type="term" value="F:metal ion binding"/>
    <property type="evidence" value="ECO:0007669"/>
    <property type="project" value="UniProtKB-KW"/>
</dbReference>
<dbReference type="GO" id="GO:0004222">
    <property type="term" value="F:metalloendopeptidase activity"/>
    <property type="evidence" value="ECO:0007669"/>
    <property type="project" value="InterPro"/>
</dbReference>
<sequence>MTQEAAVSPARGRKQRLSTLGIATTALLGIALALFLIVHFALHKSSGGDRSKRGQRCHSEGCSLHASLIEVLVNKDIDPCEDFNAYACHGWSTYGLNHRTQGLGIMNLALDTWTNNFRENIEKAVDQIPSAKHVLHTYDSCMADSSKDESRKGVAQIRQFMIDLRLPWPEEPLEGLDPLEVLIDVGVNWGLGIWFDISLFGDPIRGERMVFYPASLIRVWSSITEELDDLRKHESVWTNLHDYFAPDLPETPHHVVEHTKEVHDNVYALVREAMISKSPTPIQILLQYIEVHTPKVTPARWAKAINASVKGRREILLSDNVTFMDLALLRVMGVVFSRYSNAEILRHLSWTFAQIFSHVADRQLLTLKFGDRKLARAERHKFCATEVEAAYQWLPSSIVAATEFPPDRRATIDETLNNATQALISKLGGLSGTNAFFRHAVSGKLQNISVTLWPPDALLTREGLGEEYDAIFSNVTLSFTKLWISAMRTWQHYRYKFSYSRNAEHPRNFDPPIMRYNYVLNTVQIAMAALTPPWYYYNGTKAMTHGGLFFFYVLQLVRAFDAIGRRFDPEGTVSTSWLPAESNFAITLKSACLLGTGSEDNFPEIPAMEVAYAAFEASLTEQDRSLWVVDTLSEEQLFFVTACLTMCGLDNVVRVSDRLDCNKAVANFPPFSKAFQCPDNSKMNPRNKCPFFN</sequence>
<evidence type="ECO:0000256" key="5">
    <source>
        <dbReference type="ARBA" id="ARBA00022801"/>
    </source>
</evidence>
<evidence type="ECO:0000259" key="9">
    <source>
        <dbReference type="Pfam" id="PF01431"/>
    </source>
</evidence>
<comment type="caution">
    <text evidence="11">The sequence shown here is derived from an EMBL/GenBank/DDBJ whole genome shotgun (WGS) entry which is preliminary data.</text>
</comment>
<dbReference type="InterPro" id="IPR008753">
    <property type="entry name" value="Peptidase_M13_N"/>
</dbReference>
<dbReference type="Pfam" id="PF05649">
    <property type="entry name" value="Peptidase_M13_N"/>
    <property type="match status" value="1"/>
</dbReference>
<protein>
    <submittedName>
        <fullName evidence="11">Uncharacterized protein</fullName>
    </submittedName>
</protein>
<name>A0A9J6GQP8_HAELO</name>
<keyword evidence="3" id="KW-0645">Protease</keyword>
<dbReference type="GO" id="GO:0005886">
    <property type="term" value="C:plasma membrane"/>
    <property type="evidence" value="ECO:0007669"/>
    <property type="project" value="TreeGrafter"/>
</dbReference>
<reference evidence="11 12" key="1">
    <citation type="journal article" date="2020" name="Cell">
        <title>Large-Scale Comparative Analyses of Tick Genomes Elucidate Their Genetic Diversity and Vector Capacities.</title>
        <authorList>
            <consortium name="Tick Genome and Microbiome Consortium (TIGMIC)"/>
            <person name="Jia N."/>
            <person name="Wang J."/>
            <person name="Shi W."/>
            <person name="Du L."/>
            <person name="Sun Y."/>
            <person name="Zhan W."/>
            <person name="Jiang J.F."/>
            <person name="Wang Q."/>
            <person name="Zhang B."/>
            <person name="Ji P."/>
            <person name="Bell-Sakyi L."/>
            <person name="Cui X.M."/>
            <person name="Yuan T.T."/>
            <person name="Jiang B.G."/>
            <person name="Yang W.F."/>
            <person name="Lam T.T."/>
            <person name="Chang Q.C."/>
            <person name="Ding S.J."/>
            <person name="Wang X.J."/>
            <person name="Zhu J.G."/>
            <person name="Ruan X.D."/>
            <person name="Zhao L."/>
            <person name="Wei J.T."/>
            <person name="Ye R.Z."/>
            <person name="Que T.C."/>
            <person name="Du C.H."/>
            <person name="Zhou Y.H."/>
            <person name="Cheng J.X."/>
            <person name="Dai P.F."/>
            <person name="Guo W.B."/>
            <person name="Han X.H."/>
            <person name="Huang E.J."/>
            <person name="Li L.F."/>
            <person name="Wei W."/>
            <person name="Gao Y.C."/>
            <person name="Liu J.Z."/>
            <person name="Shao H.Z."/>
            <person name="Wang X."/>
            <person name="Wang C.C."/>
            <person name="Yang T.C."/>
            <person name="Huo Q.B."/>
            <person name="Li W."/>
            <person name="Chen H.Y."/>
            <person name="Chen S.E."/>
            <person name="Zhou L.G."/>
            <person name="Ni X.B."/>
            <person name="Tian J.H."/>
            <person name="Sheng Y."/>
            <person name="Liu T."/>
            <person name="Pan Y.S."/>
            <person name="Xia L.Y."/>
            <person name="Li J."/>
            <person name="Zhao F."/>
            <person name="Cao W.C."/>
        </authorList>
    </citation>
    <scope>NUCLEOTIDE SEQUENCE [LARGE SCALE GENOMIC DNA]</scope>
    <source>
        <strain evidence="11">HaeL-2018</strain>
    </source>
</reference>
<dbReference type="GO" id="GO:0016485">
    <property type="term" value="P:protein processing"/>
    <property type="evidence" value="ECO:0007669"/>
    <property type="project" value="TreeGrafter"/>
</dbReference>
<dbReference type="EMBL" id="JABSTR010000008">
    <property type="protein sequence ID" value="KAH9377001.1"/>
    <property type="molecule type" value="Genomic_DNA"/>
</dbReference>
<evidence type="ECO:0000256" key="1">
    <source>
        <dbReference type="ARBA" id="ARBA00001947"/>
    </source>
</evidence>